<dbReference type="EMBL" id="WUEY01000014">
    <property type="protein sequence ID" value="NEI72913.1"/>
    <property type="molecule type" value="Genomic_DNA"/>
</dbReference>
<dbReference type="Gene3D" id="1.10.1220.10">
    <property type="entry name" value="Met repressor-like"/>
    <property type="match status" value="1"/>
</dbReference>
<accession>A0A6L9UAF5</accession>
<proteinExistence type="predicted"/>
<dbReference type="SUPFAM" id="SSF47598">
    <property type="entry name" value="Ribbon-helix-helix"/>
    <property type="match status" value="1"/>
</dbReference>
<dbReference type="CDD" id="cd22231">
    <property type="entry name" value="RHH_NikR_HicB-like"/>
    <property type="match status" value="1"/>
</dbReference>
<dbReference type="InterPro" id="IPR010985">
    <property type="entry name" value="Ribbon_hlx_hlx"/>
</dbReference>
<organism evidence="1 2">
    <name type="scientific">Rhizobium lusitanum</name>
    <dbReference type="NCBI Taxonomy" id="293958"/>
    <lineage>
        <taxon>Bacteria</taxon>
        <taxon>Pseudomonadati</taxon>
        <taxon>Pseudomonadota</taxon>
        <taxon>Alphaproteobacteria</taxon>
        <taxon>Hyphomicrobiales</taxon>
        <taxon>Rhizobiaceae</taxon>
        <taxon>Rhizobium/Agrobacterium group</taxon>
        <taxon>Rhizobium</taxon>
    </lineage>
</organism>
<dbReference type="Proteomes" id="UP000483035">
    <property type="component" value="Unassembled WGS sequence"/>
</dbReference>
<dbReference type="GO" id="GO:0006355">
    <property type="term" value="P:regulation of DNA-templated transcription"/>
    <property type="evidence" value="ECO:0007669"/>
    <property type="project" value="InterPro"/>
</dbReference>
<name>A0A6L9UAF5_9HYPH</name>
<dbReference type="Pfam" id="PF17723">
    <property type="entry name" value="RHH_8"/>
    <property type="match status" value="1"/>
</dbReference>
<evidence type="ECO:0000313" key="1">
    <source>
        <dbReference type="EMBL" id="NEI72913.1"/>
    </source>
</evidence>
<comment type="caution">
    <text evidence="1">The sequence shown here is derived from an EMBL/GenBank/DDBJ whole genome shotgun (WGS) entry which is preliminary data.</text>
</comment>
<reference evidence="1 2" key="1">
    <citation type="submission" date="2019-12" db="EMBL/GenBank/DDBJ databases">
        <title>Rhizobium genotypes associated with high levels of biological nitrogen fixation by grain legumes in a temperate-maritime cropping system.</title>
        <authorList>
            <person name="Maluk M."/>
            <person name="Francesc Ferrando Molina F."/>
            <person name="Lopez Del Egido L."/>
            <person name="Lafos M."/>
            <person name="Langarica-Fuentes A."/>
            <person name="Gebre Yohannes G."/>
            <person name="Young M.W."/>
            <person name="Martin P."/>
            <person name="Gantlett R."/>
            <person name="Kenicer G."/>
            <person name="Hawes C."/>
            <person name="Begg G.S."/>
            <person name="Quilliam R.S."/>
            <person name="Squire G.R."/>
            <person name="Poole P.S."/>
            <person name="Young P.W."/>
            <person name="Iannetta P.M."/>
            <person name="James E.K."/>
        </authorList>
    </citation>
    <scope>NUCLEOTIDE SEQUENCE [LARGE SCALE GENOMIC DNA]</scope>
    <source>
        <strain evidence="1 2">JHI1118</strain>
    </source>
</reference>
<dbReference type="PANTHER" id="PTHR36215:SF1">
    <property type="entry name" value="BLL4998 PROTEIN"/>
    <property type="match status" value="1"/>
</dbReference>
<gene>
    <name evidence="1" type="ORF">GR212_25455</name>
</gene>
<dbReference type="AlphaFoldDB" id="A0A6L9UAF5"/>
<evidence type="ECO:0000313" key="2">
    <source>
        <dbReference type="Proteomes" id="UP000483035"/>
    </source>
</evidence>
<protein>
    <submittedName>
        <fullName evidence="1">CopG family transcriptional regulator</fullName>
    </submittedName>
</protein>
<dbReference type="InterPro" id="IPR013321">
    <property type="entry name" value="Arc_rbn_hlx_hlx"/>
</dbReference>
<dbReference type="InterPro" id="IPR041088">
    <property type="entry name" value="RHH_8"/>
</dbReference>
<dbReference type="PANTHER" id="PTHR36215">
    <property type="entry name" value="BLL4998 PROTEIN"/>
    <property type="match status" value="1"/>
</dbReference>
<dbReference type="RefSeq" id="WP_163990762.1">
    <property type="nucleotide sequence ID" value="NZ_WUEY01000014.1"/>
</dbReference>
<sequence length="139" mass="15242">MSGDVYKFRDKSGESEKITINLGYVDLGRIDLLVQEGFYSNRSDFIRTAIRSQLAAEGETVKQSIVRQTLELGLRDYSKADLEAIRAAGERLHIKVVGLARIAPDVTPELALATIESITVLGALQASPELKAALAKRIR</sequence>